<dbReference type="CDD" id="cd07067">
    <property type="entry name" value="HP_PGM_like"/>
    <property type="match status" value="1"/>
</dbReference>
<evidence type="ECO:0000313" key="2">
    <source>
        <dbReference type="Proteomes" id="UP000184512"/>
    </source>
</evidence>
<accession>A0A1M6H5A0</accession>
<dbReference type="Gene3D" id="3.40.50.1240">
    <property type="entry name" value="Phosphoglycerate mutase-like"/>
    <property type="match status" value="1"/>
</dbReference>
<dbReference type="AlphaFoldDB" id="A0A1M6H5A0"/>
<name>A0A1M6H5A0_9ACTN</name>
<gene>
    <name evidence="1" type="ORF">SAMN02745244_01880</name>
</gene>
<dbReference type="SUPFAM" id="SSF53254">
    <property type="entry name" value="Phosphoglycerate mutase-like"/>
    <property type="match status" value="1"/>
</dbReference>
<dbReference type="RefSeq" id="WP_073187477.1">
    <property type="nucleotide sequence ID" value="NZ_FQZG01000030.1"/>
</dbReference>
<proteinExistence type="predicted"/>
<sequence length="164" mass="17466">MRRLVLMRHAKAQHSSPGSDHDRRLAPRGIQDAQEAGIALRRLGIDAALVSSAARTRETFEALGLGLQPIILDDLYFGGTDTAEKLIAATDEAVTSLLVVGHAPTIPDLAAELLLSGNPREADRVGSWFPTSAYSRFTIVGPWATLFGTGGASYEGTMRPATNP</sequence>
<dbReference type="Pfam" id="PF00300">
    <property type="entry name" value="His_Phos_1"/>
    <property type="match status" value="1"/>
</dbReference>
<keyword evidence="2" id="KW-1185">Reference proteome</keyword>
<dbReference type="InterPro" id="IPR029033">
    <property type="entry name" value="His_PPase_superfam"/>
</dbReference>
<dbReference type="OrthoDB" id="9810154at2"/>
<dbReference type="STRING" id="1123357.SAMN02745244_01880"/>
<dbReference type="Proteomes" id="UP000184512">
    <property type="component" value="Unassembled WGS sequence"/>
</dbReference>
<evidence type="ECO:0000313" key="1">
    <source>
        <dbReference type="EMBL" id="SHJ17272.1"/>
    </source>
</evidence>
<dbReference type="SMART" id="SM00855">
    <property type="entry name" value="PGAM"/>
    <property type="match status" value="1"/>
</dbReference>
<organism evidence="1 2">
    <name type="scientific">Tessaracoccus bendigoensis DSM 12906</name>
    <dbReference type="NCBI Taxonomy" id="1123357"/>
    <lineage>
        <taxon>Bacteria</taxon>
        <taxon>Bacillati</taxon>
        <taxon>Actinomycetota</taxon>
        <taxon>Actinomycetes</taxon>
        <taxon>Propionibacteriales</taxon>
        <taxon>Propionibacteriaceae</taxon>
        <taxon>Tessaracoccus</taxon>
    </lineage>
</organism>
<dbReference type="InterPro" id="IPR013078">
    <property type="entry name" value="His_Pase_superF_clade-1"/>
</dbReference>
<reference evidence="1 2" key="1">
    <citation type="submission" date="2016-11" db="EMBL/GenBank/DDBJ databases">
        <authorList>
            <person name="Jaros S."/>
            <person name="Januszkiewicz K."/>
            <person name="Wedrychowicz H."/>
        </authorList>
    </citation>
    <scope>NUCLEOTIDE SEQUENCE [LARGE SCALE GENOMIC DNA]</scope>
    <source>
        <strain evidence="1 2">DSM 12906</strain>
    </source>
</reference>
<dbReference type="EMBL" id="FQZG01000030">
    <property type="protein sequence ID" value="SHJ17272.1"/>
    <property type="molecule type" value="Genomic_DNA"/>
</dbReference>
<protein>
    <submittedName>
        <fullName evidence="1">Phosphohistidine phosphatase</fullName>
    </submittedName>
</protein>